<dbReference type="InterPro" id="IPR036465">
    <property type="entry name" value="vWFA_dom_sf"/>
</dbReference>
<dbReference type="PANTHER" id="PTHR43473">
    <property type="entry name" value="MAGNESIUM-CHELATASE SUBUNIT CHLD, CHLOROPLASTIC"/>
    <property type="match status" value="1"/>
</dbReference>
<geneLocation type="plasmid" evidence="3 4">
    <name>p1</name>
</geneLocation>
<name>A0A858SZ71_9RHOB</name>
<dbReference type="NCBIfam" id="NF009943">
    <property type="entry name" value="PRK13406.1"/>
    <property type="match status" value="1"/>
</dbReference>
<protein>
    <submittedName>
        <fullName evidence="3">Magnesium chelatase subunit D</fullName>
    </submittedName>
</protein>
<dbReference type="InterPro" id="IPR002035">
    <property type="entry name" value="VWF_A"/>
</dbReference>
<dbReference type="Gene3D" id="3.40.50.410">
    <property type="entry name" value="von Willebrand factor, type A domain"/>
    <property type="match status" value="1"/>
</dbReference>
<feature type="region of interest" description="Disordered" evidence="1">
    <location>
        <begin position="292"/>
        <end position="319"/>
    </location>
</feature>
<keyword evidence="3" id="KW-0614">Plasmid</keyword>
<keyword evidence="4" id="KW-1185">Reference proteome</keyword>
<evidence type="ECO:0000256" key="1">
    <source>
        <dbReference type="SAM" id="MobiDB-lite"/>
    </source>
</evidence>
<dbReference type="KEGG" id="rpon:G3256_18595"/>
<dbReference type="AlphaFoldDB" id="A0A858SZ71"/>
<dbReference type="Proteomes" id="UP000503308">
    <property type="component" value="Plasmid p1"/>
</dbReference>
<dbReference type="PROSITE" id="PS50234">
    <property type="entry name" value="VWFA"/>
    <property type="match status" value="1"/>
</dbReference>
<dbReference type="EMBL" id="CP048789">
    <property type="protein sequence ID" value="QJF53298.1"/>
    <property type="molecule type" value="Genomic_DNA"/>
</dbReference>
<dbReference type="PANTHER" id="PTHR43473:SF2">
    <property type="entry name" value="MAGNESIUM-CHELATASE SUBUNIT CHLD, CHLOROPLASTIC"/>
    <property type="match status" value="1"/>
</dbReference>
<evidence type="ECO:0000313" key="4">
    <source>
        <dbReference type="Proteomes" id="UP000503308"/>
    </source>
</evidence>
<dbReference type="Gene3D" id="1.10.8.80">
    <property type="entry name" value="Magnesium chelatase subunit I, C-Terminal domain"/>
    <property type="match status" value="1"/>
</dbReference>
<proteinExistence type="predicted"/>
<feature type="domain" description="VWFA" evidence="2">
    <location>
        <begin position="370"/>
        <end position="550"/>
    </location>
</feature>
<evidence type="ECO:0000313" key="3">
    <source>
        <dbReference type="EMBL" id="QJF53298.1"/>
    </source>
</evidence>
<dbReference type="RefSeq" id="WP_169642511.1">
    <property type="nucleotide sequence ID" value="NZ_CP048789.1"/>
</dbReference>
<dbReference type="SMART" id="SM00327">
    <property type="entry name" value="VWA"/>
    <property type="match status" value="1"/>
</dbReference>
<dbReference type="InterPro" id="IPR041628">
    <property type="entry name" value="ChlI/MoxR_AAA_lid"/>
</dbReference>
<dbReference type="Pfam" id="PF17863">
    <property type="entry name" value="AAA_lid_2"/>
    <property type="match status" value="1"/>
</dbReference>
<sequence>MSDDPDSWDRAALAIGLLLFDPVFAGGLHLRMRAGPARDRILDALSPLAARRIHPTISDDQLFGGLDLGATLKSGHIIDNKGILDTAQVVILSMAERCSTGLAARLAARTDRAVTPVIIALDEGAEPDETLPPALSGRLALYLSPEGRMPAGWAPVPAGTEPFDPADVTIAAEQIDALTTLAARFGIDNLRAPTMAVRLARCHAAFSGRSMVTDDDLGAAAALVYPQRATTFPEEPAAEDDTPPPPPENAPDDSGSDGQPDTLPDGDLLVDAVRALLPADLLAGLVPAGTVARASGNGAGKARKGNRRGRPLPSRPGRLDGRARIDLVATLRAAAPWQPLRRQAQPDTPGLLIRPGDIRVRRYEEMSDRLLIFAVDASGSAAVSRLNEAKGAVELLLAQAYAARDHVALISFRGSGAELMLPPTRSLVQTKRRLAGLPGGGGTPLAAGLEQAAGLAEQSRARGLTPTVVLLTDGRANIALDGAPDRAAAAADALQMAAVLRARGTSALVIDMSNRPQEALRTLAGHLNAPYLALPRANAERLTGAVSAALDA</sequence>
<gene>
    <name evidence="3" type="ORF">G3256_18595</name>
</gene>
<dbReference type="SUPFAM" id="SSF53300">
    <property type="entry name" value="vWA-like"/>
    <property type="match status" value="1"/>
</dbReference>
<evidence type="ECO:0000259" key="2">
    <source>
        <dbReference type="PROSITE" id="PS50234"/>
    </source>
</evidence>
<reference evidence="3 4" key="1">
    <citation type="submission" date="2020-02" db="EMBL/GenBank/DDBJ databases">
        <title>Genome sequence of Roseobacter ponti.</title>
        <authorList>
            <person name="Hollensteiner J."/>
            <person name="Schneider D."/>
            <person name="Poehlein A."/>
            <person name="Daniel R."/>
        </authorList>
    </citation>
    <scope>NUCLEOTIDE SEQUENCE [LARGE SCALE GENOMIC DNA]</scope>
    <source>
        <strain evidence="3 4">DSM 106830</strain>
        <plasmid evidence="3 4">p1</plasmid>
    </source>
</reference>
<dbReference type="Pfam" id="PF13519">
    <property type="entry name" value="VWA_2"/>
    <property type="match status" value="1"/>
</dbReference>
<feature type="compositionally biased region" description="Basic residues" evidence="1">
    <location>
        <begin position="301"/>
        <end position="310"/>
    </location>
</feature>
<feature type="region of interest" description="Disordered" evidence="1">
    <location>
        <begin position="234"/>
        <end position="266"/>
    </location>
</feature>
<accession>A0A858SZ71</accession>
<organism evidence="3 4">
    <name type="scientific">Roseobacter ponti</name>
    <dbReference type="NCBI Taxonomy" id="1891787"/>
    <lineage>
        <taxon>Bacteria</taxon>
        <taxon>Pseudomonadati</taxon>
        <taxon>Pseudomonadota</taxon>
        <taxon>Alphaproteobacteria</taxon>
        <taxon>Rhodobacterales</taxon>
        <taxon>Roseobacteraceae</taxon>
        <taxon>Roseobacter</taxon>
    </lineage>
</organism>